<accession>A0A4U8UYD8</accession>
<dbReference type="OrthoDB" id="5850794at2759"/>
<dbReference type="EMBL" id="CM016762">
    <property type="protein sequence ID" value="TMS37157.1"/>
    <property type="molecule type" value="Genomic_DNA"/>
</dbReference>
<reference evidence="2 3" key="1">
    <citation type="journal article" date="2015" name="Genome Biol.">
        <title>Comparative genomics of Steinernema reveals deeply conserved gene regulatory networks.</title>
        <authorList>
            <person name="Dillman A.R."/>
            <person name="Macchietto M."/>
            <person name="Porter C.F."/>
            <person name="Rogers A."/>
            <person name="Williams B."/>
            <person name="Antoshechkin I."/>
            <person name="Lee M.M."/>
            <person name="Goodwin Z."/>
            <person name="Lu X."/>
            <person name="Lewis E.E."/>
            <person name="Goodrich-Blair H."/>
            <person name="Stock S.P."/>
            <person name="Adams B.J."/>
            <person name="Sternberg P.W."/>
            <person name="Mortazavi A."/>
        </authorList>
    </citation>
    <scope>NUCLEOTIDE SEQUENCE [LARGE SCALE GENOMIC DNA]</scope>
    <source>
        <strain evidence="2 3">ALL</strain>
    </source>
</reference>
<evidence type="ECO:0000313" key="3">
    <source>
        <dbReference type="Proteomes" id="UP000298663"/>
    </source>
</evidence>
<name>A0A4U8UYD8_STECR</name>
<evidence type="ECO:0000256" key="1">
    <source>
        <dbReference type="SAM" id="SignalP"/>
    </source>
</evidence>
<evidence type="ECO:0000313" key="2">
    <source>
        <dbReference type="EMBL" id="TMS37157.1"/>
    </source>
</evidence>
<dbReference type="Proteomes" id="UP000298663">
    <property type="component" value="Chromosome X"/>
</dbReference>
<reference evidence="2 3" key="2">
    <citation type="journal article" date="2019" name="G3 (Bethesda)">
        <title>Hybrid Assembly of the Genome of the Entomopathogenic Nematode Steinernema carpocapsae Identifies the X-Chromosome.</title>
        <authorList>
            <person name="Serra L."/>
            <person name="Macchietto M."/>
            <person name="Macias-Munoz A."/>
            <person name="McGill C.J."/>
            <person name="Rodriguez I.M."/>
            <person name="Rodriguez B."/>
            <person name="Murad R."/>
            <person name="Mortazavi A."/>
        </authorList>
    </citation>
    <scope>NUCLEOTIDE SEQUENCE [LARGE SCALE GENOMIC DNA]</scope>
    <source>
        <strain evidence="2 3">ALL</strain>
    </source>
</reference>
<keyword evidence="3" id="KW-1185">Reference proteome</keyword>
<comment type="caution">
    <text evidence="2">The sequence shown here is derived from an EMBL/GenBank/DDBJ whole genome shotgun (WGS) entry which is preliminary data.</text>
</comment>
<dbReference type="EMBL" id="AZBU02000001">
    <property type="protein sequence ID" value="TMS37157.1"/>
    <property type="molecule type" value="Genomic_DNA"/>
</dbReference>
<dbReference type="AlphaFoldDB" id="A0A4U8UYD8"/>
<keyword evidence="1" id="KW-0732">Signal</keyword>
<proteinExistence type="predicted"/>
<protein>
    <submittedName>
        <fullName evidence="2">Uncharacterized protein</fullName>
    </submittedName>
</protein>
<sequence>MPLLLLLKLVLTVHMTRGCMRMAAPLVGGGGGGGGAAVPVTLTAAATTSTTTISTTTTCGATNGMMGAKLFLSSSVPTMSTTYGMVAPLASNCMNCSAGSENVYPDSGSPNLVASDQKAIGSFTCTNMCICATDGKCYMIKTPETSAVFYPYCSNGACVTYVIINGAADTDGYVASDGSMFTVGQQFPDSTTTTRFPVTQQNAYMQAQSTGCNGCPVQMC</sequence>
<gene>
    <name evidence="2" type="ORF">L596_004149</name>
</gene>
<organism evidence="2 3">
    <name type="scientific">Steinernema carpocapsae</name>
    <name type="common">Entomopathogenic nematode</name>
    <dbReference type="NCBI Taxonomy" id="34508"/>
    <lineage>
        <taxon>Eukaryota</taxon>
        <taxon>Metazoa</taxon>
        <taxon>Ecdysozoa</taxon>
        <taxon>Nematoda</taxon>
        <taxon>Chromadorea</taxon>
        <taxon>Rhabditida</taxon>
        <taxon>Tylenchina</taxon>
        <taxon>Panagrolaimomorpha</taxon>
        <taxon>Strongyloidoidea</taxon>
        <taxon>Steinernematidae</taxon>
        <taxon>Steinernema</taxon>
    </lineage>
</organism>
<feature type="signal peptide" evidence="1">
    <location>
        <begin position="1"/>
        <end position="18"/>
    </location>
</feature>
<feature type="chain" id="PRO_5020269615" evidence="1">
    <location>
        <begin position="19"/>
        <end position="220"/>
    </location>
</feature>